<feature type="non-terminal residue" evidence="1">
    <location>
        <position position="53"/>
    </location>
</feature>
<organism evidence="1 2">
    <name type="scientific">Papaver nudicaule</name>
    <name type="common">Iceland poppy</name>
    <dbReference type="NCBI Taxonomy" id="74823"/>
    <lineage>
        <taxon>Eukaryota</taxon>
        <taxon>Viridiplantae</taxon>
        <taxon>Streptophyta</taxon>
        <taxon>Embryophyta</taxon>
        <taxon>Tracheophyta</taxon>
        <taxon>Spermatophyta</taxon>
        <taxon>Magnoliopsida</taxon>
        <taxon>Ranunculales</taxon>
        <taxon>Papaveraceae</taxon>
        <taxon>Papaveroideae</taxon>
        <taxon>Papaver</taxon>
    </lineage>
</organism>
<keyword evidence="2" id="KW-1185">Reference proteome</keyword>
<reference evidence="1" key="1">
    <citation type="submission" date="2022-03" db="EMBL/GenBank/DDBJ databases">
        <title>A functionally conserved STORR gene fusion in Papaver species that diverged 16.8 million years ago.</title>
        <authorList>
            <person name="Catania T."/>
        </authorList>
    </citation>
    <scope>NUCLEOTIDE SEQUENCE</scope>
    <source>
        <strain evidence="1">S-191538</strain>
    </source>
</reference>
<protein>
    <submittedName>
        <fullName evidence="1">Uncharacterized protein</fullName>
    </submittedName>
</protein>
<sequence length="53" mass="6207">QTSDTSGGFERWVLRGRATSYFACYPWKSTADGCWIHCCRIYSRNVWCSIRSH</sequence>
<name>A0AA41VWS1_PAPNU</name>
<dbReference type="Proteomes" id="UP001177140">
    <property type="component" value="Unassembled WGS sequence"/>
</dbReference>
<dbReference type="EMBL" id="JAJJMA010310231">
    <property type="protein sequence ID" value="MCL7048951.1"/>
    <property type="molecule type" value="Genomic_DNA"/>
</dbReference>
<evidence type="ECO:0000313" key="2">
    <source>
        <dbReference type="Proteomes" id="UP001177140"/>
    </source>
</evidence>
<comment type="caution">
    <text evidence="1">The sequence shown here is derived from an EMBL/GenBank/DDBJ whole genome shotgun (WGS) entry which is preliminary data.</text>
</comment>
<accession>A0AA41VWS1</accession>
<evidence type="ECO:0000313" key="1">
    <source>
        <dbReference type="EMBL" id="MCL7048951.1"/>
    </source>
</evidence>
<dbReference type="AlphaFoldDB" id="A0AA41VWS1"/>
<proteinExistence type="predicted"/>
<feature type="non-terminal residue" evidence="1">
    <location>
        <position position="1"/>
    </location>
</feature>
<gene>
    <name evidence="1" type="ORF">MKW94_025949</name>
</gene>